<dbReference type="Proteomes" id="UP001066276">
    <property type="component" value="Chromosome 9"/>
</dbReference>
<reference evidence="1" key="1">
    <citation type="journal article" date="2022" name="bioRxiv">
        <title>Sequencing and chromosome-scale assembly of the giantPleurodeles waltlgenome.</title>
        <authorList>
            <person name="Brown T."/>
            <person name="Elewa A."/>
            <person name="Iarovenko S."/>
            <person name="Subramanian E."/>
            <person name="Araus A.J."/>
            <person name="Petzold A."/>
            <person name="Susuki M."/>
            <person name="Suzuki K.-i.T."/>
            <person name="Hayashi T."/>
            <person name="Toyoda A."/>
            <person name="Oliveira C."/>
            <person name="Osipova E."/>
            <person name="Leigh N.D."/>
            <person name="Simon A."/>
            <person name="Yun M.H."/>
        </authorList>
    </citation>
    <scope>NUCLEOTIDE SEQUENCE</scope>
    <source>
        <strain evidence="1">20211129_DDA</strain>
        <tissue evidence="1">Liver</tissue>
    </source>
</reference>
<proteinExistence type="predicted"/>
<evidence type="ECO:0000313" key="2">
    <source>
        <dbReference type="Proteomes" id="UP001066276"/>
    </source>
</evidence>
<sequence length="149" mass="16345">MKDPLRPYPASVGTSLVPAQQCLVVVLSLRMLDIIALRPDAVLGLFFSAMFGLYSVCLYDVEEVVLRGGHCSVPPLVSMGSFRRARYTPGRIVFRPRWGPWIAPSNSRHLPRISVWVPAVLPSPICVGFKFYGGPGREFPVYATAIIGG</sequence>
<gene>
    <name evidence="1" type="ORF">NDU88_001872</name>
</gene>
<accession>A0AAV7ML12</accession>
<name>A0AAV7ML12_PLEWA</name>
<dbReference type="AlphaFoldDB" id="A0AAV7ML12"/>
<organism evidence="1 2">
    <name type="scientific">Pleurodeles waltl</name>
    <name type="common">Iberian ribbed newt</name>
    <dbReference type="NCBI Taxonomy" id="8319"/>
    <lineage>
        <taxon>Eukaryota</taxon>
        <taxon>Metazoa</taxon>
        <taxon>Chordata</taxon>
        <taxon>Craniata</taxon>
        <taxon>Vertebrata</taxon>
        <taxon>Euteleostomi</taxon>
        <taxon>Amphibia</taxon>
        <taxon>Batrachia</taxon>
        <taxon>Caudata</taxon>
        <taxon>Salamandroidea</taxon>
        <taxon>Salamandridae</taxon>
        <taxon>Pleurodelinae</taxon>
        <taxon>Pleurodeles</taxon>
    </lineage>
</organism>
<comment type="caution">
    <text evidence="1">The sequence shown here is derived from an EMBL/GenBank/DDBJ whole genome shotgun (WGS) entry which is preliminary data.</text>
</comment>
<evidence type="ECO:0000313" key="1">
    <source>
        <dbReference type="EMBL" id="KAJ1104460.1"/>
    </source>
</evidence>
<protein>
    <submittedName>
        <fullName evidence="1">Uncharacterized protein</fullName>
    </submittedName>
</protein>
<keyword evidence="2" id="KW-1185">Reference proteome</keyword>
<dbReference type="EMBL" id="JANPWB010000013">
    <property type="protein sequence ID" value="KAJ1104460.1"/>
    <property type="molecule type" value="Genomic_DNA"/>
</dbReference>